<evidence type="ECO:0000256" key="3">
    <source>
        <dbReference type="SAM" id="Phobius"/>
    </source>
</evidence>
<keyword evidence="6" id="KW-1185">Reference proteome</keyword>
<reference evidence="5 6" key="1">
    <citation type="submission" date="2018-09" db="EMBL/GenBank/DDBJ databases">
        <title>Characterization of the phylogenetic diversity of five novel species belonging to the genus Bifidobacterium.</title>
        <authorList>
            <person name="Lugli G.A."/>
            <person name="Duranti S."/>
            <person name="Milani C."/>
        </authorList>
    </citation>
    <scope>NUCLEOTIDE SEQUENCE [LARGE SCALE GENOMIC DNA]</scope>
    <source>
        <strain evidence="5 6">2033B</strain>
    </source>
</reference>
<dbReference type="AlphaFoldDB" id="A0A430FU84"/>
<dbReference type="Pfam" id="PF16729">
    <property type="entry name" value="DUF5067"/>
    <property type="match status" value="1"/>
</dbReference>
<feature type="region of interest" description="Disordered" evidence="2">
    <location>
        <begin position="46"/>
        <end position="99"/>
    </location>
</feature>
<evidence type="ECO:0000256" key="1">
    <source>
        <dbReference type="ARBA" id="ARBA00022729"/>
    </source>
</evidence>
<feature type="compositionally biased region" description="Low complexity" evidence="2">
    <location>
        <begin position="67"/>
        <end position="76"/>
    </location>
</feature>
<feature type="domain" description="DUF5067" evidence="4">
    <location>
        <begin position="78"/>
        <end position="200"/>
    </location>
</feature>
<name>A0A430FU84_9BIFI</name>
<comment type="caution">
    <text evidence="5">The sequence shown here is derived from an EMBL/GenBank/DDBJ whole genome shotgun (WGS) entry which is preliminary data.</text>
</comment>
<accession>A0A430FU84</accession>
<keyword evidence="3" id="KW-1133">Transmembrane helix</keyword>
<protein>
    <recommendedName>
        <fullName evidence="4">DUF5067 domain-containing protein</fullName>
    </recommendedName>
</protein>
<evidence type="ECO:0000256" key="2">
    <source>
        <dbReference type="SAM" id="MobiDB-lite"/>
    </source>
</evidence>
<gene>
    <name evidence="5" type="ORF">D2E24_1011</name>
</gene>
<evidence type="ECO:0000313" key="5">
    <source>
        <dbReference type="EMBL" id="RSX56721.1"/>
    </source>
</evidence>
<dbReference type="RefSeq" id="WP_241222870.1">
    <property type="nucleotide sequence ID" value="NZ_QXGK01000008.1"/>
</dbReference>
<keyword evidence="3" id="KW-0472">Membrane</keyword>
<organism evidence="5 6">
    <name type="scientific">Bifidobacterium samirii</name>
    <dbReference type="NCBI Taxonomy" id="2306974"/>
    <lineage>
        <taxon>Bacteria</taxon>
        <taxon>Bacillati</taxon>
        <taxon>Actinomycetota</taxon>
        <taxon>Actinomycetes</taxon>
        <taxon>Bifidobacteriales</taxon>
        <taxon>Bifidobacteriaceae</taxon>
        <taxon>Bifidobacterium</taxon>
    </lineage>
</organism>
<dbReference type="InterPro" id="IPR031989">
    <property type="entry name" value="DUF5067"/>
</dbReference>
<feature type="compositionally biased region" description="Polar residues" evidence="2">
    <location>
        <begin position="55"/>
        <end position="66"/>
    </location>
</feature>
<feature type="compositionally biased region" description="Basic and acidic residues" evidence="2">
    <location>
        <begin position="77"/>
        <end position="87"/>
    </location>
</feature>
<feature type="transmembrane region" description="Helical" evidence="3">
    <location>
        <begin position="27"/>
        <end position="45"/>
    </location>
</feature>
<dbReference type="EMBL" id="QXGK01000008">
    <property type="protein sequence ID" value="RSX56721.1"/>
    <property type="molecule type" value="Genomic_DNA"/>
</dbReference>
<evidence type="ECO:0000313" key="6">
    <source>
        <dbReference type="Proteomes" id="UP000287470"/>
    </source>
</evidence>
<proteinExistence type="predicted"/>
<keyword evidence="1" id="KW-0732">Signal</keyword>
<dbReference type="InterPro" id="IPR029050">
    <property type="entry name" value="Immunoprotect_excell_Ig-like"/>
</dbReference>
<sequence length="217" mass="23247">MDTSTMQQPTQQPAPQQAAKKPVWKRWWFWVVVVIVVAALFGGGATQSAKDGDVSSPNAQTQTQQPADGGDTSADASKADDAKDETAKPSGEQDMEGDLNQLHVKIVSAVRSGNDYNGQPTVLVTYEWTNNTDKNNSFAALANPKVFQNGASLDTAIYLDSPEGYDVNSYLTELQAGASGTVTLGYVLEGDSPVTVDVTDLVSWDDSVKVTHTFDLQ</sequence>
<evidence type="ECO:0000259" key="4">
    <source>
        <dbReference type="Pfam" id="PF16729"/>
    </source>
</evidence>
<dbReference type="Gene3D" id="2.60.40.1240">
    <property type="match status" value="1"/>
</dbReference>
<keyword evidence="3" id="KW-0812">Transmembrane</keyword>
<dbReference type="Proteomes" id="UP000287470">
    <property type="component" value="Unassembled WGS sequence"/>
</dbReference>